<proteinExistence type="predicted"/>
<protein>
    <submittedName>
        <fullName evidence="2">Uncharacterized protein</fullName>
    </submittedName>
</protein>
<feature type="transmembrane region" description="Helical" evidence="1">
    <location>
        <begin position="7"/>
        <end position="27"/>
    </location>
</feature>
<evidence type="ECO:0000256" key="1">
    <source>
        <dbReference type="SAM" id="Phobius"/>
    </source>
</evidence>
<keyword evidence="1" id="KW-0812">Transmembrane</keyword>
<dbReference type="KEGG" id="apor:DDU33_02285"/>
<evidence type="ECO:0000313" key="2">
    <source>
        <dbReference type="EMBL" id="AWI50393.1"/>
    </source>
</evidence>
<keyword evidence="3" id="KW-1185">Reference proteome</keyword>
<feature type="transmembrane region" description="Helical" evidence="1">
    <location>
        <begin position="77"/>
        <end position="97"/>
    </location>
</feature>
<gene>
    <name evidence="2" type="ORF">DDU33_02285</name>
</gene>
<reference evidence="3" key="1">
    <citation type="submission" date="2018-05" db="EMBL/GenBank/DDBJ databases">
        <title>Complete genome sequence of Actinobacillus porcitonsillarum reference strain 9953L55 (CCUG 46996).</title>
        <authorList>
            <person name="Dona V."/>
            <person name="Perreten V."/>
        </authorList>
    </citation>
    <scope>NUCLEOTIDE SEQUENCE [LARGE SCALE GENOMIC DNA]</scope>
    <source>
        <strain evidence="3">9953L55</strain>
    </source>
</reference>
<feature type="transmembrane region" description="Helical" evidence="1">
    <location>
        <begin position="138"/>
        <end position="156"/>
    </location>
</feature>
<keyword evidence="1" id="KW-1133">Transmembrane helix</keyword>
<feature type="transmembrane region" description="Helical" evidence="1">
    <location>
        <begin position="33"/>
        <end position="56"/>
    </location>
</feature>
<name>A0A2U8FHF9_9PAST</name>
<organism evidence="2 3">
    <name type="scientific">Actinobacillus porcitonsillarum</name>
    <dbReference type="NCBI Taxonomy" id="189834"/>
    <lineage>
        <taxon>Bacteria</taxon>
        <taxon>Pseudomonadati</taxon>
        <taxon>Pseudomonadota</taxon>
        <taxon>Gammaproteobacteria</taxon>
        <taxon>Pasteurellales</taxon>
        <taxon>Pasteurellaceae</taxon>
        <taxon>Actinobacillus</taxon>
    </lineage>
</organism>
<dbReference type="Proteomes" id="UP000244920">
    <property type="component" value="Chromosome"/>
</dbReference>
<sequence length="186" mass="22289">MILLQFILQVLFNFCLIAITPIIYFCITEEHKYWLIPLFTFLIIIVSRLLKLFFLLRKDSYKKAKGILKFIEFIGYWLNRLIPSLILLQAFSLWMNIHLKQESTDKLAIFFDKLIVYVKTILNEAICNCNGLDKGLDIIGISIFFIILFLPLYSIYKTSNKLFDKSYDVFKYYKYLYEFKSDRNNY</sequence>
<dbReference type="AlphaFoldDB" id="A0A2U8FHF9"/>
<accession>A0A2U8FHF9</accession>
<keyword evidence="1" id="KW-0472">Membrane</keyword>
<dbReference type="EMBL" id="CP029206">
    <property type="protein sequence ID" value="AWI50393.1"/>
    <property type="molecule type" value="Genomic_DNA"/>
</dbReference>
<evidence type="ECO:0000313" key="3">
    <source>
        <dbReference type="Proteomes" id="UP000244920"/>
    </source>
</evidence>